<dbReference type="GO" id="GO:0019592">
    <property type="term" value="P:mannitol catabolic process"/>
    <property type="evidence" value="ECO:0007669"/>
    <property type="project" value="TreeGrafter"/>
</dbReference>
<dbReference type="PANTHER" id="PTHR30524:SF0">
    <property type="entry name" value="ALTRONATE OXIDOREDUCTASE-RELATED"/>
    <property type="match status" value="1"/>
</dbReference>
<accession>A0A6B0CE94</accession>
<dbReference type="InterPro" id="IPR013118">
    <property type="entry name" value="Mannitol_DH_C"/>
</dbReference>
<dbReference type="PANTHER" id="PTHR30524">
    <property type="entry name" value="MANNITOL-1-PHOSPHATE 5-DEHYDROGENASE"/>
    <property type="match status" value="1"/>
</dbReference>
<evidence type="ECO:0000259" key="1">
    <source>
        <dbReference type="Pfam" id="PF08125"/>
    </source>
</evidence>
<protein>
    <submittedName>
        <fullName evidence="2">Mannitol-1-phosphate 5-dehydrogenase</fullName>
    </submittedName>
</protein>
<gene>
    <name evidence="2" type="ORF">GO941_13630</name>
</gene>
<dbReference type="SUPFAM" id="SSF48179">
    <property type="entry name" value="6-phosphogluconate dehydrogenase C-terminal domain-like"/>
    <property type="match status" value="1"/>
</dbReference>
<comment type="caution">
    <text evidence="2">The sequence shown here is derived from an EMBL/GenBank/DDBJ whole genome shotgun (WGS) entry which is preliminary data.</text>
</comment>
<feature type="domain" description="Mannitol dehydrogenase C-terminal" evidence="1">
    <location>
        <begin position="2"/>
        <end position="114"/>
    </location>
</feature>
<dbReference type="Gene3D" id="1.10.1040.10">
    <property type="entry name" value="N-(1-d-carboxylethyl)-l-norvaline Dehydrogenase, domain 2"/>
    <property type="match status" value="1"/>
</dbReference>
<feature type="non-terminal residue" evidence="2">
    <location>
        <position position="1"/>
    </location>
</feature>
<name>A0A6B0CE94_STAAU</name>
<dbReference type="AlphaFoldDB" id="A0A6B0CE94"/>
<proteinExistence type="predicted"/>
<dbReference type="Pfam" id="PF08125">
    <property type="entry name" value="Mannitol_dh_C"/>
    <property type="match status" value="1"/>
</dbReference>
<dbReference type="EMBL" id="WPVZ01000727">
    <property type="protein sequence ID" value="MVL46515.1"/>
    <property type="molecule type" value="Genomic_DNA"/>
</dbReference>
<dbReference type="Proteomes" id="UP000434412">
    <property type="component" value="Unassembled WGS sequence"/>
</dbReference>
<sequence>RRVLAETSQYITNEFDFTEAEQAGYVEKIIDRFNNSYLSDEVTRVGRGTLRKIGPKDRIIKPLTYLYNKDLERTGLLNTAALLLKYDDTADQETVEKNNYIKEHGLKAFLSEYAKVDDGLADEIIEAYNSLS</sequence>
<evidence type="ECO:0000313" key="3">
    <source>
        <dbReference type="Proteomes" id="UP000434412"/>
    </source>
</evidence>
<dbReference type="GO" id="GO:0008926">
    <property type="term" value="F:mannitol-1-phosphate 5-dehydrogenase activity"/>
    <property type="evidence" value="ECO:0007669"/>
    <property type="project" value="TreeGrafter"/>
</dbReference>
<evidence type="ECO:0000313" key="2">
    <source>
        <dbReference type="EMBL" id="MVL46515.1"/>
    </source>
</evidence>
<dbReference type="GO" id="GO:0005829">
    <property type="term" value="C:cytosol"/>
    <property type="evidence" value="ECO:0007669"/>
    <property type="project" value="TreeGrafter"/>
</dbReference>
<dbReference type="InterPro" id="IPR013328">
    <property type="entry name" value="6PGD_dom2"/>
</dbReference>
<dbReference type="InterPro" id="IPR008927">
    <property type="entry name" value="6-PGluconate_DH-like_C_sf"/>
</dbReference>
<reference evidence="2 3" key="1">
    <citation type="submission" date="2019-11" db="EMBL/GenBank/DDBJ databases">
        <title>Implementation of targeted gown and glove precautions to prevent Staphylococcus aureus acquisition in community-based nursing homes.</title>
        <authorList>
            <person name="Stine O.C."/>
        </authorList>
    </citation>
    <scope>NUCLEOTIDE SEQUENCE [LARGE SCALE GENOMIC DNA]</scope>
    <source>
        <strain evidence="2 3">S_2023.LVRQ.AN</strain>
    </source>
</reference>
<organism evidence="2 3">
    <name type="scientific">Staphylococcus aureus</name>
    <dbReference type="NCBI Taxonomy" id="1280"/>
    <lineage>
        <taxon>Bacteria</taxon>
        <taxon>Bacillati</taxon>
        <taxon>Bacillota</taxon>
        <taxon>Bacilli</taxon>
        <taxon>Bacillales</taxon>
        <taxon>Staphylococcaceae</taxon>
        <taxon>Staphylococcus</taxon>
    </lineage>
</organism>